<feature type="transmembrane region" description="Helical" evidence="1">
    <location>
        <begin position="12"/>
        <end position="33"/>
    </location>
</feature>
<proteinExistence type="predicted"/>
<keyword evidence="1" id="KW-0472">Membrane</keyword>
<evidence type="ECO:0000313" key="3">
    <source>
        <dbReference type="Proteomes" id="UP000784294"/>
    </source>
</evidence>
<sequence>MIMIKIKTMTVMIIIIKITEIIMEAMMMMSMIMG</sequence>
<organism evidence="2 3">
    <name type="scientific">Protopolystoma xenopodis</name>
    <dbReference type="NCBI Taxonomy" id="117903"/>
    <lineage>
        <taxon>Eukaryota</taxon>
        <taxon>Metazoa</taxon>
        <taxon>Spiralia</taxon>
        <taxon>Lophotrochozoa</taxon>
        <taxon>Platyhelminthes</taxon>
        <taxon>Monogenea</taxon>
        <taxon>Polyopisthocotylea</taxon>
        <taxon>Polystomatidea</taxon>
        <taxon>Polystomatidae</taxon>
        <taxon>Protopolystoma</taxon>
    </lineage>
</organism>
<dbReference type="Proteomes" id="UP000784294">
    <property type="component" value="Unassembled WGS sequence"/>
</dbReference>
<evidence type="ECO:0000313" key="2">
    <source>
        <dbReference type="EMBL" id="VEL17950.1"/>
    </source>
</evidence>
<keyword evidence="3" id="KW-1185">Reference proteome</keyword>
<evidence type="ECO:0000256" key="1">
    <source>
        <dbReference type="SAM" id="Phobius"/>
    </source>
</evidence>
<comment type="caution">
    <text evidence="2">The sequence shown here is derived from an EMBL/GenBank/DDBJ whole genome shotgun (WGS) entry which is preliminary data.</text>
</comment>
<dbReference type="EMBL" id="CAAALY010034960">
    <property type="protein sequence ID" value="VEL17950.1"/>
    <property type="molecule type" value="Genomic_DNA"/>
</dbReference>
<keyword evidence="1" id="KW-0812">Transmembrane</keyword>
<name>A0A448WQX5_9PLAT</name>
<keyword evidence="1" id="KW-1133">Transmembrane helix</keyword>
<accession>A0A448WQX5</accession>
<gene>
    <name evidence="2" type="ORF">PXEA_LOCUS11390</name>
</gene>
<protein>
    <submittedName>
        <fullName evidence="2">Uncharacterized protein</fullName>
    </submittedName>
</protein>
<reference evidence="2" key="1">
    <citation type="submission" date="2018-11" db="EMBL/GenBank/DDBJ databases">
        <authorList>
            <consortium name="Pathogen Informatics"/>
        </authorList>
    </citation>
    <scope>NUCLEOTIDE SEQUENCE</scope>
</reference>
<dbReference type="AlphaFoldDB" id="A0A448WQX5"/>